<gene>
    <name evidence="1" type="ORF">SAMN05216167_13812</name>
</gene>
<organism evidence="1 2">
    <name type="scientific">Spirosoma endophyticum</name>
    <dbReference type="NCBI Taxonomy" id="662367"/>
    <lineage>
        <taxon>Bacteria</taxon>
        <taxon>Pseudomonadati</taxon>
        <taxon>Bacteroidota</taxon>
        <taxon>Cytophagia</taxon>
        <taxon>Cytophagales</taxon>
        <taxon>Cytophagaceae</taxon>
        <taxon>Spirosoma</taxon>
    </lineage>
</organism>
<sequence>MESELVKLDLQVEVLKGMKLMQYTWGYLAEKSGVVVGSQTLADIPELLTRAIHSQKV</sequence>
<dbReference type="EMBL" id="FOLQ01000038">
    <property type="protein sequence ID" value="SFF24782.1"/>
    <property type="molecule type" value="Genomic_DNA"/>
</dbReference>
<protein>
    <submittedName>
        <fullName evidence="1">Uncharacterized protein</fullName>
    </submittedName>
</protein>
<name>A0A1I2H515_9BACT</name>
<evidence type="ECO:0000313" key="1">
    <source>
        <dbReference type="EMBL" id="SFF24782.1"/>
    </source>
</evidence>
<accession>A0A1I2H515</accession>
<dbReference type="Proteomes" id="UP000198598">
    <property type="component" value="Unassembled WGS sequence"/>
</dbReference>
<reference evidence="1 2" key="1">
    <citation type="submission" date="2016-10" db="EMBL/GenBank/DDBJ databases">
        <authorList>
            <person name="de Groot N.N."/>
        </authorList>
    </citation>
    <scope>NUCLEOTIDE SEQUENCE [LARGE SCALE GENOMIC DNA]</scope>
    <source>
        <strain evidence="1 2">DSM 26130</strain>
    </source>
</reference>
<dbReference type="AlphaFoldDB" id="A0A1I2H515"/>
<proteinExistence type="predicted"/>
<evidence type="ECO:0000313" key="2">
    <source>
        <dbReference type="Proteomes" id="UP000198598"/>
    </source>
</evidence>
<keyword evidence="2" id="KW-1185">Reference proteome</keyword>